<dbReference type="InterPro" id="IPR003593">
    <property type="entry name" value="AAA+_ATPase"/>
</dbReference>
<dbReference type="GO" id="GO:0000794">
    <property type="term" value="C:condensed nuclear chromosome"/>
    <property type="evidence" value="ECO:0007669"/>
    <property type="project" value="TreeGrafter"/>
</dbReference>
<evidence type="ECO:0000259" key="6">
    <source>
        <dbReference type="PROSITE" id="PS50163"/>
    </source>
</evidence>
<keyword evidence="1 4" id="KW-0547">Nucleotide-binding</keyword>
<evidence type="ECO:0000256" key="1">
    <source>
        <dbReference type="ARBA" id="ARBA00022741"/>
    </source>
</evidence>
<dbReference type="PIRSF" id="PIRSF005856">
    <property type="entry name" value="Rad51"/>
    <property type="match status" value="1"/>
</dbReference>
<dbReference type="GO" id="GO:0005524">
    <property type="term" value="F:ATP binding"/>
    <property type="evidence" value="ECO:0007669"/>
    <property type="project" value="UniProtKB-KW"/>
</dbReference>
<dbReference type="PROSITE" id="PS50162">
    <property type="entry name" value="RECA_2"/>
    <property type="match status" value="1"/>
</dbReference>
<comment type="similarity">
    <text evidence="4">Belongs to the RecA family.</text>
</comment>
<keyword evidence="2 4" id="KW-0067">ATP-binding</keyword>
<dbReference type="GO" id="GO:0007131">
    <property type="term" value="P:reciprocal meiotic recombination"/>
    <property type="evidence" value="ECO:0007669"/>
    <property type="project" value="TreeGrafter"/>
</dbReference>
<evidence type="ECO:0000256" key="3">
    <source>
        <dbReference type="ARBA" id="ARBA00023125"/>
    </source>
</evidence>
<dbReference type="EMBL" id="HG994583">
    <property type="protein sequence ID" value="CAF2932376.1"/>
    <property type="molecule type" value="Genomic_DNA"/>
</dbReference>
<dbReference type="InterPro" id="IPR020588">
    <property type="entry name" value="RecA_ATP-bd"/>
</dbReference>
<evidence type="ECO:0000256" key="2">
    <source>
        <dbReference type="ARBA" id="ARBA00022840"/>
    </source>
</evidence>
<dbReference type="FunFam" id="3.40.50.300:FF:002052">
    <property type="entry name" value="DNA repair protein RAD51 homolog"/>
    <property type="match status" value="1"/>
</dbReference>
<dbReference type="Pfam" id="PF08423">
    <property type="entry name" value="Rad51"/>
    <property type="match status" value="1"/>
</dbReference>
<reference evidence="7" key="1">
    <citation type="submission" date="2021-02" db="EMBL/GenBank/DDBJ databases">
        <authorList>
            <person name="Bekaert M."/>
        </authorList>
    </citation>
    <scope>NUCLEOTIDE SEQUENCE</scope>
    <source>
        <strain evidence="7">IoA-00</strain>
    </source>
</reference>
<protein>
    <submittedName>
        <fullName evidence="7">RAD51</fullName>
    </submittedName>
</protein>
<dbReference type="SUPFAM" id="SSF52540">
    <property type="entry name" value="P-loop containing nucleoside triphosphate hydrolases"/>
    <property type="match status" value="1"/>
</dbReference>
<dbReference type="InterPro" id="IPR027417">
    <property type="entry name" value="P-loop_NTPase"/>
</dbReference>
<evidence type="ECO:0000313" key="7">
    <source>
        <dbReference type="EMBL" id="CAF2932376.1"/>
    </source>
</evidence>
<dbReference type="GO" id="GO:0042148">
    <property type="term" value="P:DNA strand invasion"/>
    <property type="evidence" value="ECO:0007669"/>
    <property type="project" value="TreeGrafter"/>
</dbReference>
<dbReference type="GO" id="GO:0070192">
    <property type="term" value="P:chromosome organization involved in meiotic cell cycle"/>
    <property type="evidence" value="ECO:0007669"/>
    <property type="project" value="TreeGrafter"/>
</dbReference>
<keyword evidence="3" id="KW-0238">DNA-binding</keyword>
<dbReference type="AlphaFoldDB" id="A0A7R8CU63"/>
<evidence type="ECO:0000256" key="4">
    <source>
        <dbReference type="RuleBase" id="RU003422"/>
    </source>
</evidence>
<dbReference type="GO" id="GO:0140664">
    <property type="term" value="F:ATP-dependent DNA damage sensor activity"/>
    <property type="evidence" value="ECO:0007669"/>
    <property type="project" value="InterPro"/>
</dbReference>
<dbReference type="InterPro" id="IPR020587">
    <property type="entry name" value="RecA_monomer-monomer_interface"/>
</dbReference>
<dbReference type="OrthoDB" id="10251254at2759"/>
<evidence type="ECO:0000313" key="8">
    <source>
        <dbReference type="Proteomes" id="UP000675881"/>
    </source>
</evidence>
<dbReference type="PROSITE" id="PS50163">
    <property type="entry name" value="RECA_3"/>
    <property type="match status" value="1"/>
</dbReference>
<accession>A0A7R8CU63</accession>
<dbReference type="GO" id="GO:0003697">
    <property type="term" value="F:single-stranded DNA binding"/>
    <property type="evidence" value="ECO:0007669"/>
    <property type="project" value="TreeGrafter"/>
</dbReference>
<organism evidence="7 8">
    <name type="scientific">Lepeophtheirus salmonis</name>
    <name type="common">Salmon louse</name>
    <name type="synonym">Caligus salmonis</name>
    <dbReference type="NCBI Taxonomy" id="72036"/>
    <lineage>
        <taxon>Eukaryota</taxon>
        <taxon>Metazoa</taxon>
        <taxon>Ecdysozoa</taxon>
        <taxon>Arthropoda</taxon>
        <taxon>Crustacea</taxon>
        <taxon>Multicrustacea</taxon>
        <taxon>Hexanauplia</taxon>
        <taxon>Copepoda</taxon>
        <taxon>Siphonostomatoida</taxon>
        <taxon>Caligidae</taxon>
        <taxon>Lepeophtheirus</taxon>
    </lineage>
</organism>
<dbReference type="GO" id="GO:0006312">
    <property type="term" value="P:mitotic recombination"/>
    <property type="evidence" value="ECO:0007669"/>
    <property type="project" value="TreeGrafter"/>
</dbReference>
<feature type="domain" description="RecA family profile 2" evidence="6">
    <location>
        <begin position="236"/>
        <end position="299"/>
    </location>
</feature>
<name>A0A7R8CU63_LEPSM</name>
<dbReference type="NCBIfam" id="NF003301">
    <property type="entry name" value="PRK04301.1"/>
    <property type="match status" value="1"/>
</dbReference>
<dbReference type="GO" id="GO:0000150">
    <property type="term" value="F:DNA strand exchange activity"/>
    <property type="evidence" value="ECO:0007669"/>
    <property type="project" value="TreeGrafter"/>
</dbReference>
<dbReference type="PANTHER" id="PTHR22942:SF39">
    <property type="entry name" value="DNA REPAIR PROTEIN RAD51 HOMOLOG 1"/>
    <property type="match status" value="1"/>
</dbReference>
<dbReference type="GO" id="GO:0000730">
    <property type="term" value="P:DNA recombinase assembly"/>
    <property type="evidence" value="ECO:0007669"/>
    <property type="project" value="TreeGrafter"/>
</dbReference>
<dbReference type="InterPro" id="IPR016467">
    <property type="entry name" value="DNA_recomb/repair_RecA-like"/>
</dbReference>
<dbReference type="Gene3D" id="3.40.50.300">
    <property type="entry name" value="P-loop containing nucleotide triphosphate hydrolases"/>
    <property type="match status" value="1"/>
</dbReference>
<feature type="domain" description="RecA family profile 1" evidence="5">
    <location>
        <begin position="59"/>
        <end position="234"/>
    </location>
</feature>
<dbReference type="SMART" id="SM00382">
    <property type="entry name" value="AAA"/>
    <property type="match status" value="1"/>
</dbReference>
<evidence type="ECO:0000259" key="5">
    <source>
        <dbReference type="PROSITE" id="PS50162"/>
    </source>
</evidence>
<dbReference type="InterPro" id="IPR013632">
    <property type="entry name" value="Rad51_C"/>
</dbReference>
<keyword evidence="8" id="KW-1185">Reference proteome</keyword>
<gene>
    <name evidence="7" type="ORF">LSAA_8421</name>
</gene>
<proteinExistence type="inferred from homology"/>
<dbReference type="Proteomes" id="UP000675881">
    <property type="component" value="Chromosome 4"/>
</dbReference>
<sequence length="300" mass="32965">MEEESRDKRTEESSTSSLEVINAIKTISEEKTDKLLAEGEKAIPTVYISTTELHMRQSQIIQITTGSKELDKLLKGGIETGCITELFGEFKTGKSELCYTLAVTCQLPITQGGAEGKCLYIDTDGTFRPERLLAVAKRYNLSGKDVLDNVAYARAYNTDDQYQLLITASAMAAGSNYALIIVDNSTSLYRTNYSGRGQYSSRKMDLVRFLCILHRLADALGVGIVITNGVVGQIGAATFSTDSQKPIGDCIMAHTSSTRLYLRKGRGKERICKIYSSPRLAEEEAIFTITAEGIGDFKEE</sequence>
<dbReference type="PANTHER" id="PTHR22942">
    <property type="entry name" value="RECA/RAD51/RADA DNA STRAND-PAIRING FAMILY MEMBER"/>
    <property type="match status" value="1"/>
</dbReference>
<dbReference type="GO" id="GO:0003690">
    <property type="term" value="F:double-stranded DNA binding"/>
    <property type="evidence" value="ECO:0007669"/>
    <property type="project" value="TreeGrafter"/>
</dbReference>